<dbReference type="RefSeq" id="WP_134750293.1">
    <property type="nucleotide sequence ID" value="NZ_MYFO02000008.1"/>
</dbReference>
<dbReference type="Proteomes" id="UP000298246">
    <property type="component" value="Unassembled WGS sequence"/>
</dbReference>
<keyword evidence="1" id="KW-0732">Signal</keyword>
<evidence type="ECO:0000313" key="4">
    <source>
        <dbReference type="Proteomes" id="UP000298246"/>
    </source>
</evidence>
<evidence type="ECO:0000259" key="2">
    <source>
        <dbReference type="Pfam" id="PF10646"/>
    </source>
</evidence>
<dbReference type="EMBL" id="MYFO01000004">
    <property type="protein sequence ID" value="TFE90591.1"/>
    <property type="molecule type" value="Genomic_DNA"/>
</dbReference>
<gene>
    <name evidence="3" type="ORF">B5M42_04810</name>
</gene>
<dbReference type="InterPro" id="IPR019606">
    <property type="entry name" value="GerMN"/>
</dbReference>
<keyword evidence="4" id="KW-1185">Reference proteome</keyword>
<dbReference type="Pfam" id="PF10646">
    <property type="entry name" value="Germane"/>
    <property type="match status" value="1"/>
</dbReference>
<protein>
    <recommendedName>
        <fullName evidence="2">GerMN domain-containing protein</fullName>
    </recommendedName>
</protein>
<organism evidence="3 4">
    <name type="scientific">Paenibacillus athensensis</name>
    <dbReference type="NCBI Taxonomy" id="1967502"/>
    <lineage>
        <taxon>Bacteria</taxon>
        <taxon>Bacillati</taxon>
        <taxon>Bacillota</taxon>
        <taxon>Bacilli</taxon>
        <taxon>Bacillales</taxon>
        <taxon>Paenibacillaceae</taxon>
        <taxon>Paenibacillus</taxon>
    </lineage>
</organism>
<feature type="signal peptide" evidence="1">
    <location>
        <begin position="1"/>
        <end position="20"/>
    </location>
</feature>
<name>A0A4Y8Q838_9BACL</name>
<evidence type="ECO:0000313" key="3">
    <source>
        <dbReference type="EMBL" id="TFE90591.1"/>
    </source>
</evidence>
<sequence>MKSRWIQGTLLASAVALTLAGCGQKQLGAPAPTAGNAAVQMSAMPVPTATPQQTEPTKQQLQVKAYFSDDNLSQLIEQETTISYPEAEGPYAAALAALKQPAGAGATSLFADVTFNKVTFDAAKSELTVDLSLGANAQLGAPGEDLFLQALKKTVFQFQEIQTLVVLKDGGAVESLMGHMDLPNPIKRPNSMSEESK</sequence>
<feature type="domain" description="GerMN" evidence="2">
    <location>
        <begin position="65"/>
        <end position="172"/>
    </location>
</feature>
<dbReference type="OrthoDB" id="1954033at2"/>
<proteinExistence type="predicted"/>
<feature type="chain" id="PRO_5038699438" description="GerMN domain-containing protein" evidence="1">
    <location>
        <begin position="21"/>
        <end position="197"/>
    </location>
</feature>
<comment type="caution">
    <text evidence="3">The sequence shown here is derived from an EMBL/GenBank/DDBJ whole genome shotgun (WGS) entry which is preliminary data.</text>
</comment>
<accession>A0A4Y8Q838</accession>
<dbReference type="AlphaFoldDB" id="A0A4Y8Q838"/>
<reference evidence="3 4" key="1">
    <citation type="submission" date="2017-03" db="EMBL/GenBank/DDBJ databases">
        <title>Isolation of Levoglucosan Utilizing Bacteria.</title>
        <authorList>
            <person name="Arya A.S."/>
        </authorList>
    </citation>
    <scope>NUCLEOTIDE SEQUENCE [LARGE SCALE GENOMIC DNA]</scope>
    <source>
        <strain evidence="3 4">MEC069</strain>
    </source>
</reference>
<dbReference type="PROSITE" id="PS51257">
    <property type="entry name" value="PROKAR_LIPOPROTEIN"/>
    <property type="match status" value="1"/>
</dbReference>
<evidence type="ECO:0000256" key="1">
    <source>
        <dbReference type="SAM" id="SignalP"/>
    </source>
</evidence>